<dbReference type="EMBL" id="OZ021744">
    <property type="protein sequence ID" value="CAK9311589.1"/>
    <property type="molecule type" value="Genomic_DNA"/>
</dbReference>
<gene>
    <name evidence="1" type="ORF">CITCOLO1_LOCUS3249</name>
</gene>
<protein>
    <submittedName>
        <fullName evidence="1">Uncharacterized protein</fullName>
    </submittedName>
</protein>
<organism evidence="1 2">
    <name type="scientific">Citrullus colocynthis</name>
    <name type="common">colocynth</name>
    <dbReference type="NCBI Taxonomy" id="252529"/>
    <lineage>
        <taxon>Eukaryota</taxon>
        <taxon>Viridiplantae</taxon>
        <taxon>Streptophyta</taxon>
        <taxon>Embryophyta</taxon>
        <taxon>Tracheophyta</taxon>
        <taxon>Spermatophyta</taxon>
        <taxon>Magnoliopsida</taxon>
        <taxon>eudicotyledons</taxon>
        <taxon>Gunneridae</taxon>
        <taxon>Pentapetalae</taxon>
        <taxon>rosids</taxon>
        <taxon>fabids</taxon>
        <taxon>Cucurbitales</taxon>
        <taxon>Cucurbitaceae</taxon>
        <taxon>Benincaseae</taxon>
        <taxon>Citrullus</taxon>
    </lineage>
</organism>
<reference evidence="1 2" key="1">
    <citation type="submission" date="2024-03" db="EMBL/GenBank/DDBJ databases">
        <authorList>
            <person name="Gkanogiannis A."/>
            <person name="Becerra Lopez-Lavalle L."/>
        </authorList>
    </citation>
    <scope>NUCLEOTIDE SEQUENCE [LARGE SCALE GENOMIC DNA]</scope>
</reference>
<proteinExistence type="predicted"/>
<keyword evidence="2" id="KW-1185">Reference proteome</keyword>
<sequence length="142" mass="16164">MSPRLSRLLLHAAARRSTHHRLLQPAVARSATPLKKFAFEEIRFRLSIGAPPIAGEGVEGRNNGTELQYQPNFHGLFGRCENLKWPLELPIAGEDVNSPILSPRGIAELKYYLTFPRRIRSVQHAKMPYEPQIEQAQPRIMM</sequence>
<dbReference type="Proteomes" id="UP001642487">
    <property type="component" value="Chromosome 10"/>
</dbReference>
<name>A0ABP0XU22_9ROSI</name>
<accession>A0ABP0XU22</accession>
<evidence type="ECO:0000313" key="2">
    <source>
        <dbReference type="Proteomes" id="UP001642487"/>
    </source>
</evidence>
<evidence type="ECO:0000313" key="1">
    <source>
        <dbReference type="EMBL" id="CAK9311589.1"/>
    </source>
</evidence>